<dbReference type="NCBIfam" id="TIGR01563">
    <property type="entry name" value="gp16_SPP1"/>
    <property type="match status" value="1"/>
</dbReference>
<dbReference type="AlphaFoldDB" id="A0A482UCG4"/>
<dbReference type="Gene3D" id="2.40.10.270">
    <property type="entry name" value="Bacteriophage SPP1 head-tail adaptor protein"/>
    <property type="match status" value="1"/>
</dbReference>
<comment type="caution">
    <text evidence="1">The sequence shown here is derived from an EMBL/GenBank/DDBJ whole genome shotgun (WGS) entry which is preliminary data.</text>
</comment>
<dbReference type="InterPro" id="IPR038666">
    <property type="entry name" value="SSP1_head-tail_sf"/>
</dbReference>
<accession>A0A482UCG4</accession>
<dbReference type="InterPro" id="IPR008767">
    <property type="entry name" value="Phage_SPP1_head-tail_adaptor"/>
</dbReference>
<dbReference type="OrthoDB" id="8640229at2"/>
<reference evidence="1 2" key="1">
    <citation type="submission" date="2019-01" db="EMBL/GenBank/DDBJ databases">
        <title>High-quality draft genome of. Pseudomonas songnenensis str. L103, a full-fledged denitrifier isolated from 100 meters deep aquifer in a heavily nitrogen fertilized agricultural area.</title>
        <authorList>
            <person name="Liu M."/>
            <person name="Liu B."/>
        </authorList>
    </citation>
    <scope>NUCLEOTIDE SEQUENCE [LARGE SCALE GENOMIC DNA]</scope>
    <source>
        <strain evidence="1 2">L103</strain>
    </source>
</reference>
<evidence type="ECO:0000313" key="2">
    <source>
        <dbReference type="Proteomes" id="UP000282800"/>
    </source>
</evidence>
<dbReference type="EMBL" id="RWYU02000003">
    <property type="protein sequence ID" value="RYJ62917.1"/>
    <property type="molecule type" value="Genomic_DNA"/>
</dbReference>
<gene>
    <name evidence="1" type="ORF">EJA06_008620</name>
</gene>
<dbReference type="RefSeq" id="WP_126189275.1">
    <property type="nucleotide sequence ID" value="NZ_RWYU02000003.1"/>
</dbReference>
<organism evidence="1 2">
    <name type="scientific">Pseudomonas songnenensis</name>
    <dbReference type="NCBI Taxonomy" id="1176259"/>
    <lineage>
        <taxon>Bacteria</taxon>
        <taxon>Pseudomonadati</taxon>
        <taxon>Pseudomonadota</taxon>
        <taxon>Gammaproteobacteria</taxon>
        <taxon>Pseudomonadales</taxon>
        <taxon>Pseudomonadaceae</taxon>
        <taxon>Pseudomonas</taxon>
    </lineage>
</organism>
<sequence length="106" mass="11912">MNTGRRRHPVEVQQYTSVQDPQTGEMVQSWATIGTEWASIEGINGREFLAADAQQSATTMRVTIGYRDDLTTAHRLAYHGKKYNLKAILPNNTRTELVCMCEVGLI</sequence>
<dbReference type="Pfam" id="PF05521">
    <property type="entry name" value="Phage_HCP"/>
    <property type="match status" value="1"/>
</dbReference>
<dbReference type="Proteomes" id="UP000282800">
    <property type="component" value="Unassembled WGS sequence"/>
</dbReference>
<proteinExistence type="predicted"/>
<evidence type="ECO:0000313" key="1">
    <source>
        <dbReference type="EMBL" id="RYJ62917.1"/>
    </source>
</evidence>
<name>A0A482UCG4_9PSED</name>
<protein>
    <submittedName>
        <fullName evidence="1">Head-tail adaptor protein</fullName>
    </submittedName>
</protein>